<dbReference type="InterPro" id="IPR007739">
    <property type="entry name" value="RgpF"/>
</dbReference>
<dbReference type="RefSeq" id="WP_213756260.1">
    <property type="nucleotide sequence ID" value="NZ_JAHCQH010000018.1"/>
</dbReference>
<dbReference type="Pfam" id="PF05045">
    <property type="entry name" value="RgpF"/>
    <property type="match status" value="1"/>
</dbReference>
<evidence type="ECO:0000313" key="2">
    <source>
        <dbReference type="Proteomes" id="UP001166585"/>
    </source>
</evidence>
<dbReference type="EMBL" id="JAHCQH010000018">
    <property type="protein sequence ID" value="MBS9478346.1"/>
    <property type="molecule type" value="Genomic_DNA"/>
</dbReference>
<dbReference type="Proteomes" id="UP001166585">
    <property type="component" value="Unassembled WGS sequence"/>
</dbReference>
<proteinExistence type="predicted"/>
<keyword evidence="2" id="KW-1185">Reference proteome</keyword>
<protein>
    <recommendedName>
        <fullName evidence="3">Rhamnan synthesis protein F</fullName>
    </recommendedName>
</protein>
<name>A0ABS5R9K7_9HYPH</name>
<comment type="caution">
    <text evidence="1">The sequence shown here is derived from an EMBL/GenBank/DDBJ whole genome shotgun (WGS) entry which is preliminary data.</text>
</comment>
<gene>
    <name evidence="1" type="ORF">KIP89_14625</name>
</gene>
<evidence type="ECO:0000313" key="1">
    <source>
        <dbReference type="EMBL" id="MBS9478346.1"/>
    </source>
</evidence>
<sequence>MGADHTLRLRDFFTRTFEVRPRTPASSNELGELHIRQGNGLVKLQLPLIAGIAYQIVPNKNAPITVSSACFLVRRRGWLESLFVRARSKWLVKPTKVLNFDRFCVFARGERAARSAFKSAAYAFRMAGLGLDDTALTRFPELLVGWAGCDTKRALPTARRTRPIEAQPRFAVVAHVYYADVWPDLASILDRIRHPFDLIVTTVPGREDLISSILRRFPDADIRVFENRGRDVRPFLALLEEGRLDRYRYVCKIHGKKSKDGGRAEIAGNIWRNRLLFDLIAAPGVIDRTLSIFDAHPDVGMVGSSNYRYPSPNYPSDIAWAENRQRVLQIAGEMGISEEEFTLDFFGGTMFWVRPEALEPLRRLHLTADFAEEEGKLDGALEHAVERLFSAATLASGFTLSSIDGLNCESAKKSVHEAHTKHFC</sequence>
<evidence type="ECO:0008006" key="3">
    <source>
        <dbReference type="Google" id="ProtNLM"/>
    </source>
</evidence>
<accession>A0ABS5R9K7</accession>
<organism evidence="1 2">
    <name type="scientific">Ancylobacter radicis</name>
    <dbReference type="NCBI Taxonomy" id="2836179"/>
    <lineage>
        <taxon>Bacteria</taxon>
        <taxon>Pseudomonadati</taxon>
        <taxon>Pseudomonadota</taxon>
        <taxon>Alphaproteobacteria</taxon>
        <taxon>Hyphomicrobiales</taxon>
        <taxon>Xanthobacteraceae</taxon>
        <taxon>Ancylobacter</taxon>
    </lineage>
</organism>
<reference evidence="1" key="1">
    <citation type="submission" date="2021-05" db="EMBL/GenBank/DDBJ databases">
        <authorList>
            <person name="Sun Q."/>
            <person name="Inoue M."/>
        </authorList>
    </citation>
    <scope>NUCLEOTIDE SEQUENCE</scope>
    <source>
        <strain evidence="1">VKM B-3255</strain>
    </source>
</reference>